<evidence type="ECO:0000313" key="4">
    <source>
        <dbReference type="Proteomes" id="UP000018874"/>
    </source>
</evidence>
<dbReference type="PROSITE" id="PS51257">
    <property type="entry name" value="PROKAR_LIPOPROTEIN"/>
    <property type="match status" value="1"/>
</dbReference>
<dbReference type="AlphaFoldDB" id="W2CUB8"/>
<evidence type="ECO:0008006" key="5">
    <source>
        <dbReference type="Google" id="ProtNLM"/>
    </source>
</evidence>
<dbReference type="Gene3D" id="3.40.390.10">
    <property type="entry name" value="Collagenase (Catalytic Domain)"/>
    <property type="match status" value="1"/>
</dbReference>
<dbReference type="InterPro" id="IPR019026">
    <property type="entry name" value="Peptidase_M64_IgA"/>
</dbReference>
<organism evidence="3 4">
    <name type="scientific">Tannerella sp. oral taxon BU063 isolate Cell 6/7/9</name>
    <dbReference type="NCBI Taxonomy" id="1411021"/>
    <lineage>
        <taxon>Bacteria</taxon>
        <taxon>Pseudomonadati</taxon>
        <taxon>Bacteroidota</taxon>
        <taxon>Bacteroidia</taxon>
        <taxon>Bacteroidales</taxon>
        <taxon>Tannerellaceae</taxon>
        <taxon>Tannerella</taxon>
    </lineage>
</organism>
<evidence type="ECO:0000256" key="2">
    <source>
        <dbReference type="SAM" id="SignalP"/>
    </source>
</evidence>
<dbReference type="Pfam" id="PF09471">
    <property type="entry name" value="Peptidase_M64"/>
    <property type="match status" value="1"/>
</dbReference>
<feature type="chain" id="PRO_5004813035" description="IgA Peptidase M64" evidence="2">
    <location>
        <begin position="25"/>
        <end position="337"/>
    </location>
</feature>
<evidence type="ECO:0000313" key="3">
    <source>
        <dbReference type="EMBL" id="ETK10643.1"/>
    </source>
</evidence>
<sequence length="337" mass="38040">MTKRFHLSHLLPALWLLFALFACEKPEEITNKPNRPNQGQTVTPSNPNQTEDLSKVDVVVTTLQKATIGKGYNIVLMGIGFSEDYVREGHYEKLMEQSYKYLFSVEPMNSLRPYFNVYAVRTKVQDTLLYAYIRDFSGQEYQQSKHASTAHRRALAMASSISGFTKDNSVISVIVNTKVFLGLTYMTDQVLAYAYSALSSSSTHFRGIILHETVGHGIGKLADEYSILSSCGSKDYIAEGHKKNWYMNISLTNDPEKVPWAQFLKDKRYVTEDIGIYEGGGGCFKEGVWRSAKGGDDTPIGFNAPSRRAIYDHVMQVTTGRTPTYEEFVQFDLAHRK</sequence>
<dbReference type="Proteomes" id="UP000018874">
    <property type="component" value="Unassembled WGS sequence"/>
</dbReference>
<feature type="signal peptide" evidence="2">
    <location>
        <begin position="1"/>
        <end position="24"/>
    </location>
</feature>
<keyword evidence="2" id="KW-0732">Signal</keyword>
<reference evidence="3 4" key="1">
    <citation type="submission" date="2013-11" db="EMBL/GenBank/DDBJ databases">
        <title>Single cell genomics of uncultured Tannerella BU063 (oral taxon 286).</title>
        <authorList>
            <person name="Beall C.J."/>
            <person name="Campbell A.G."/>
            <person name="Griffen A.L."/>
            <person name="Podar M."/>
            <person name="Leys E.J."/>
        </authorList>
    </citation>
    <scope>NUCLEOTIDE SEQUENCE [LARGE SCALE GENOMIC DNA]</scope>
    <source>
        <strain evidence="3">Cell 6/7/9</strain>
    </source>
</reference>
<evidence type="ECO:0000256" key="1">
    <source>
        <dbReference type="SAM" id="MobiDB-lite"/>
    </source>
</evidence>
<name>W2CUB8_9BACT</name>
<dbReference type="GO" id="GO:0008237">
    <property type="term" value="F:metallopeptidase activity"/>
    <property type="evidence" value="ECO:0007669"/>
    <property type="project" value="InterPro"/>
</dbReference>
<accession>W2CUB8</accession>
<proteinExistence type="predicted"/>
<protein>
    <recommendedName>
        <fullName evidence="5">IgA Peptidase M64</fullName>
    </recommendedName>
</protein>
<gene>
    <name evidence="3" type="ORF">T231_03790</name>
</gene>
<dbReference type="EMBL" id="AYYD01000659">
    <property type="protein sequence ID" value="ETK10643.1"/>
    <property type="molecule type" value="Genomic_DNA"/>
</dbReference>
<keyword evidence="4" id="KW-1185">Reference proteome</keyword>
<comment type="caution">
    <text evidence="3">The sequence shown here is derived from an EMBL/GenBank/DDBJ whole genome shotgun (WGS) entry which is preliminary data.</text>
</comment>
<dbReference type="PATRIC" id="fig|1411021.3.peg.281"/>
<feature type="region of interest" description="Disordered" evidence="1">
    <location>
        <begin position="29"/>
        <end position="50"/>
    </location>
</feature>
<feature type="compositionally biased region" description="Polar residues" evidence="1">
    <location>
        <begin position="31"/>
        <end position="50"/>
    </location>
</feature>
<dbReference type="InterPro" id="IPR024079">
    <property type="entry name" value="MetalloPept_cat_dom_sf"/>
</dbReference>